<comment type="caution">
    <text evidence="4">The sequence shown here is derived from an EMBL/GenBank/DDBJ whole genome shotgun (WGS) entry which is preliminary data.</text>
</comment>
<dbReference type="Gene3D" id="2.60.40.790">
    <property type="match status" value="1"/>
</dbReference>
<gene>
    <name evidence="4" type="ORF">BG61_24460</name>
</gene>
<proteinExistence type="inferred from homology"/>
<dbReference type="InterPro" id="IPR002068">
    <property type="entry name" value="A-crystallin/Hsp20_dom"/>
</dbReference>
<dbReference type="InterPro" id="IPR008978">
    <property type="entry name" value="HSP20-like_chaperone"/>
</dbReference>
<evidence type="ECO:0000313" key="4">
    <source>
        <dbReference type="EMBL" id="KDR40554.1"/>
    </source>
</evidence>
<dbReference type="Pfam" id="PF00011">
    <property type="entry name" value="HSP20"/>
    <property type="match status" value="1"/>
</dbReference>
<name>A0A069PKV3_9BURK</name>
<keyword evidence="5" id="KW-1185">Reference proteome</keyword>
<keyword evidence="4" id="KW-0346">Stress response</keyword>
<evidence type="ECO:0000313" key="5">
    <source>
        <dbReference type="Proteomes" id="UP000027466"/>
    </source>
</evidence>
<dbReference type="AlphaFoldDB" id="A0A069PKV3"/>
<feature type="domain" description="SHSP" evidence="3">
    <location>
        <begin position="34"/>
        <end position="151"/>
    </location>
</feature>
<dbReference type="PROSITE" id="PS01031">
    <property type="entry name" value="SHSP"/>
    <property type="match status" value="1"/>
</dbReference>
<sequence length="151" mass="16496">MSDLYSRTSPFSEFDRLQREMASLFSGFPSSIRSGRSGATFPYVNIGATDESIEIVAFAPGLSAGELDVSIDKGLLTIAGERKPARPDASGDTRDDVRTYAQERFSGAFRRVIELPQNADPDKVQARYTNGCLSITVGKRETSKPRAINVQ</sequence>
<dbReference type="Proteomes" id="UP000027466">
    <property type="component" value="Unassembled WGS sequence"/>
</dbReference>
<reference evidence="4 5" key="1">
    <citation type="submission" date="2014-03" db="EMBL/GenBank/DDBJ databases">
        <title>Draft Genome Sequences of Four Burkholderia Strains.</title>
        <authorList>
            <person name="Liu X.Y."/>
            <person name="Li C.X."/>
            <person name="Xu J.H."/>
        </authorList>
    </citation>
    <scope>NUCLEOTIDE SEQUENCE [LARGE SCALE GENOMIC DNA]</scope>
    <source>
        <strain evidence="4 5">DSM 50014</strain>
    </source>
</reference>
<dbReference type="InterPro" id="IPR031107">
    <property type="entry name" value="Small_HSP"/>
</dbReference>
<dbReference type="PANTHER" id="PTHR11527">
    <property type="entry name" value="HEAT-SHOCK PROTEIN 20 FAMILY MEMBER"/>
    <property type="match status" value="1"/>
</dbReference>
<evidence type="ECO:0000256" key="1">
    <source>
        <dbReference type="PROSITE-ProRule" id="PRU00285"/>
    </source>
</evidence>
<protein>
    <submittedName>
        <fullName evidence="4">Heat shock Hsp20</fullName>
    </submittedName>
</protein>
<dbReference type="CDD" id="cd06464">
    <property type="entry name" value="ACD_sHsps-like"/>
    <property type="match status" value="1"/>
</dbReference>
<dbReference type="SUPFAM" id="SSF49764">
    <property type="entry name" value="HSP20-like chaperones"/>
    <property type="match status" value="1"/>
</dbReference>
<evidence type="ECO:0000259" key="3">
    <source>
        <dbReference type="PROSITE" id="PS01031"/>
    </source>
</evidence>
<dbReference type="RefSeq" id="WP_035942171.1">
    <property type="nucleotide sequence ID" value="NZ_CADFFX010000027.1"/>
</dbReference>
<accession>A0A069PKV3</accession>
<evidence type="ECO:0000256" key="2">
    <source>
        <dbReference type="RuleBase" id="RU003616"/>
    </source>
</evidence>
<comment type="similarity">
    <text evidence="1 2">Belongs to the small heat shock protein (HSP20) family.</text>
</comment>
<dbReference type="EMBL" id="JFHC01000039">
    <property type="protein sequence ID" value="KDR40554.1"/>
    <property type="molecule type" value="Genomic_DNA"/>
</dbReference>
<organism evidence="4 5">
    <name type="scientific">Caballeronia glathei</name>
    <dbReference type="NCBI Taxonomy" id="60547"/>
    <lineage>
        <taxon>Bacteria</taxon>
        <taxon>Pseudomonadati</taxon>
        <taxon>Pseudomonadota</taxon>
        <taxon>Betaproteobacteria</taxon>
        <taxon>Burkholderiales</taxon>
        <taxon>Burkholderiaceae</taxon>
        <taxon>Caballeronia</taxon>
    </lineage>
</organism>